<keyword evidence="1" id="KW-0812">Transmembrane</keyword>
<organism evidence="2 3">
    <name type="scientific">Candidatus Buchananbacteria bacterium RIFCSPLOWO2_01_FULL_46_12</name>
    <dbReference type="NCBI Taxonomy" id="1797546"/>
    <lineage>
        <taxon>Bacteria</taxon>
        <taxon>Candidatus Buchananiibacteriota</taxon>
    </lineage>
</organism>
<dbReference type="AlphaFoldDB" id="A0A1G1YRL2"/>
<dbReference type="SUPFAM" id="SSF47413">
    <property type="entry name" value="lambda repressor-like DNA-binding domains"/>
    <property type="match status" value="1"/>
</dbReference>
<evidence type="ECO:0000256" key="1">
    <source>
        <dbReference type="SAM" id="Phobius"/>
    </source>
</evidence>
<keyword evidence="1" id="KW-0472">Membrane</keyword>
<evidence type="ECO:0008006" key="4">
    <source>
        <dbReference type="Google" id="ProtNLM"/>
    </source>
</evidence>
<dbReference type="InterPro" id="IPR001387">
    <property type="entry name" value="Cro/C1-type_HTH"/>
</dbReference>
<accession>A0A1G1YRL2</accession>
<sequence length="230" mass="25929">MVSFRTKKINSVPSLGEILSQARQKHSLTIDQAARSTKISSDYLHYLESGNYDRLPGEVYAKNFLKVYAGLLHLDPAGLISRYLSEKNIYFKTRQISKNKIEQPVERLRRIHFLVTPKLIRNFVLAGLLIIFLAYLGFKVKGMFAPPWLDIYSPTQNLVTAENIIAISGQTQKETILKINGQKVLADNSGLFSETVVLQPGTNLIEITAQKKHGQPTKIYRQVVVTGQTN</sequence>
<dbReference type="PANTHER" id="PTHR34475">
    <property type="match status" value="1"/>
</dbReference>
<name>A0A1G1YRL2_9BACT</name>
<dbReference type="InterPro" id="IPR010982">
    <property type="entry name" value="Lambda_DNA-bd_dom_sf"/>
</dbReference>
<dbReference type="PANTHER" id="PTHR34475:SF1">
    <property type="entry name" value="CYTOSKELETON PROTEIN RODZ"/>
    <property type="match status" value="1"/>
</dbReference>
<dbReference type="EMBL" id="MHIP01000022">
    <property type="protein sequence ID" value="OGY54944.1"/>
    <property type="molecule type" value="Genomic_DNA"/>
</dbReference>
<keyword evidence="1" id="KW-1133">Transmembrane helix</keyword>
<feature type="transmembrane region" description="Helical" evidence="1">
    <location>
        <begin position="119"/>
        <end position="138"/>
    </location>
</feature>
<dbReference type="CDD" id="cd00093">
    <property type="entry name" value="HTH_XRE"/>
    <property type="match status" value="1"/>
</dbReference>
<evidence type="ECO:0000313" key="2">
    <source>
        <dbReference type="EMBL" id="OGY54944.1"/>
    </source>
</evidence>
<dbReference type="Gene3D" id="2.60.40.10">
    <property type="entry name" value="Immunoglobulins"/>
    <property type="match status" value="1"/>
</dbReference>
<proteinExistence type="predicted"/>
<reference evidence="2 3" key="1">
    <citation type="journal article" date="2016" name="Nat. Commun.">
        <title>Thousands of microbial genomes shed light on interconnected biogeochemical processes in an aquifer system.</title>
        <authorList>
            <person name="Anantharaman K."/>
            <person name="Brown C.T."/>
            <person name="Hug L.A."/>
            <person name="Sharon I."/>
            <person name="Castelle C.J."/>
            <person name="Probst A.J."/>
            <person name="Thomas B.C."/>
            <person name="Singh A."/>
            <person name="Wilkins M.J."/>
            <person name="Karaoz U."/>
            <person name="Brodie E.L."/>
            <person name="Williams K.H."/>
            <person name="Hubbard S.S."/>
            <person name="Banfield J.F."/>
        </authorList>
    </citation>
    <scope>NUCLEOTIDE SEQUENCE [LARGE SCALE GENOMIC DNA]</scope>
</reference>
<dbReference type="InterPro" id="IPR050400">
    <property type="entry name" value="Bact_Cytoskel_RodZ"/>
</dbReference>
<gene>
    <name evidence="2" type="ORF">A3A24_03410</name>
</gene>
<protein>
    <recommendedName>
        <fullName evidence="4">HTH cro/C1-type domain-containing protein</fullName>
    </recommendedName>
</protein>
<comment type="caution">
    <text evidence="2">The sequence shown here is derived from an EMBL/GenBank/DDBJ whole genome shotgun (WGS) entry which is preliminary data.</text>
</comment>
<dbReference type="Gene3D" id="1.10.260.40">
    <property type="entry name" value="lambda repressor-like DNA-binding domains"/>
    <property type="match status" value="1"/>
</dbReference>
<dbReference type="GO" id="GO:0003677">
    <property type="term" value="F:DNA binding"/>
    <property type="evidence" value="ECO:0007669"/>
    <property type="project" value="InterPro"/>
</dbReference>
<dbReference type="Proteomes" id="UP000176512">
    <property type="component" value="Unassembled WGS sequence"/>
</dbReference>
<dbReference type="Pfam" id="PF13413">
    <property type="entry name" value="HTH_25"/>
    <property type="match status" value="1"/>
</dbReference>
<dbReference type="InterPro" id="IPR013783">
    <property type="entry name" value="Ig-like_fold"/>
</dbReference>
<evidence type="ECO:0000313" key="3">
    <source>
        <dbReference type="Proteomes" id="UP000176512"/>
    </source>
</evidence>
<dbReference type="Pfam" id="PF09136">
    <property type="entry name" value="Glucodextran_B"/>
    <property type="match status" value="1"/>
</dbReference>